<accession>A0AAE4APL0</accession>
<protein>
    <submittedName>
        <fullName evidence="9">Biopolymer transport protein ExbD</fullName>
    </submittedName>
</protein>
<gene>
    <name evidence="9" type="ORF">J3R75_001634</name>
</gene>
<dbReference type="PANTHER" id="PTHR30558">
    <property type="entry name" value="EXBD MEMBRANE COMPONENT OF PMF-DRIVEN MACROMOLECULE IMPORT SYSTEM"/>
    <property type="match status" value="1"/>
</dbReference>
<evidence type="ECO:0000256" key="3">
    <source>
        <dbReference type="ARBA" id="ARBA00022475"/>
    </source>
</evidence>
<evidence type="ECO:0000256" key="8">
    <source>
        <dbReference type="SAM" id="Phobius"/>
    </source>
</evidence>
<evidence type="ECO:0000256" key="2">
    <source>
        <dbReference type="ARBA" id="ARBA00005811"/>
    </source>
</evidence>
<keyword evidence="4 7" id="KW-0812">Transmembrane</keyword>
<feature type="transmembrane region" description="Helical" evidence="8">
    <location>
        <begin position="9"/>
        <end position="29"/>
    </location>
</feature>
<evidence type="ECO:0000256" key="5">
    <source>
        <dbReference type="ARBA" id="ARBA00022989"/>
    </source>
</evidence>
<comment type="similarity">
    <text evidence="2 7">Belongs to the ExbD/TolR family.</text>
</comment>
<organism evidence="9 10">
    <name type="scientific">Oligosphaera ethanolica</name>
    <dbReference type="NCBI Taxonomy" id="760260"/>
    <lineage>
        <taxon>Bacteria</taxon>
        <taxon>Pseudomonadati</taxon>
        <taxon>Lentisphaerota</taxon>
        <taxon>Oligosphaeria</taxon>
        <taxon>Oligosphaerales</taxon>
        <taxon>Oligosphaeraceae</taxon>
        <taxon>Oligosphaera</taxon>
    </lineage>
</organism>
<comment type="caution">
    <text evidence="9">The sequence shown here is derived from an EMBL/GenBank/DDBJ whole genome shotgun (WGS) entry which is preliminary data.</text>
</comment>
<dbReference type="GO" id="GO:0015031">
    <property type="term" value="P:protein transport"/>
    <property type="evidence" value="ECO:0007669"/>
    <property type="project" value="UniProtKB-KW"/>
</dbReference>
<keyword evidence="5 8" id="KW-1133">Transmembrane helix</keyword>
<keyword evidence="10" id="KW-1185">Reference proteome</keyword>
<evidence type="ECO:0000256" key="7">
    <source>
        <dbReference type="RuleBase" id="RU003879"/>
    </source>
</evidence>
<keyword evidence="7" id="KW-0813">Transport</keyword>
<evidence type="ECO:0000256" key="4">
    <source>
        <dbReference type="ARBA" id="ARBA00022692"/>
    </source>
</evidence>
<keyword evidence="3" id="KW-1003">Cell membrane</keyword>
<dbReference type="AlphaFoldDB" id="A0AAE4APL0"/>
<keyword evidence="6 8" id="KW-0472">Membrane</keyword>
<evidence type="ECO:0000256" key="1">
    <source>
        <dbReference type="ARBA" id="ARBA00004162"/>
    </source>
</evidence>
<evidence type="ECO:0000313" key="10">
    <source>
        <dbReference type="Proteomes" id="UP001238163"/>
    </source>
</evidence>
<dbReference type="InterPro" id="IPR003400">
    <property type="entry name" value="ExbD"/>
</dbReference>
<dbReference type="GO" id="GO:0005886">
    <property type="term" value="C:plasma membrane"/>
    <property type="evidence" value="ECO:0007669"/>
    <property type="project" value="UniProtKB-SubCell"/>
</dbReference>
<keyword evidence="7" id="KW-0653">Protein transport</keyword>
<comment type="subcellular location">
    <subcellularLocation>
        <location evidence="1">Cell membrane</location>
        <topology evidence="1">Single-pass membrane protein</topology>
    </subcellularLocation>
    <subcellularLocation>
        <location evidence="7">Cell membrane</location>
        <topology evidence="7">Single-pass type II membrane protein</topology>
    </subcellularLocation>
</comment>
<dbReference type="EMBL" id="JAUSVL010000001">
    <property type="protein sequence ID" value="MDQ0289527.1"/>
    <property type="molecule type" value="Genomic_DNA"/>
</dbReference>
<evidence type="ECO:0000313" key="9">
    <source>
        <dbReference type="EMBL" id="MDQ0289527.1"/>
    </source>
</evidence>
<dbReference type="Pfam" id="PF02472">
    <property type="entry name" value="ExbD"/>
    <property type="match status" value="1"/>
</dbReference>
<evidence type="ECO:0000256" key="6">
    <source>
        <dbReference type="ARBA" id="ARBA00023136"/>
    </source>
</evidence>
<dbReference type="PANTHER" id="PTHR30558:SF3">
    <property type="entry name" value="BIOPOLYMER TRANSPORT PROTEIN EXBD-RELATED"/>
    <property type="match status" value="1"/>
</dbReference>
<reference evidence="9" key="1">
    <citation type="submission" date="2023-07" db="EMBL/GenBank/DDBJ databases">
        <title>Genomic Encyclopedia of Type Strains, Phase IV (KMG-IV): sequencing the most valuable type-strain genomes for metagenomic binning, comparative biology and taxonomic classification.</title>
        <authorList>
            <person name="Goeker M."/>
        </authorList>
    </citation>
    <scope>NUCLEOTIDE SEQUENCE</scope>
    <source>
        <strain evidence="9">DSM 24202</strain>
    </source>
</reference>
<name>A0AAE4APL0_9BACT</name>
<dbReference type="RefSeq" id="WP_307260961.1">
    <property type="nucleotide sequence ID" value="NZ_JAUSVL010000001.1"/>
</dbReference>
<proteinExistence type="inferred from homology"/>
<dbReference type="Proteomes" id="UP001238163">
    <property type="component" value="Unassembled WGS sequence"/>
</dbReference>
<dbReference type="GO" id="GO:0022857">
    <property type="term" value="F:transmembrane transporter activity"/>
    <property type="evidence" value="ECO:0007669"/>
    <property type="project" value="InterPro"/>
</dbReference>
<sequence>MKRKSADQLAVPMSSMIDIVFLLLIYFIVTAREEISEAHLAVNLPSPGAAKTDEVKPKMLEMQVHANKLYLQGAEKPVEEIASTLKYLGSLDPDQTVIIQVSMSARATDLVTALDLCRAAGLDKLNVMTLK</sequence>